<keyword evidence="4 11" id="KW-0138">CF(0)</keyword>
<evidence type="ECO:0000256" key="6">
    <source>
        <dbReference type="ARBA" id="ARBA00022781"/>
    </source>
</evidence>
<reference evidence="13" key="1">
    <citation type="journal article" date="2021" name="Mol. Biol.">
        <title>Mitogenomes reveal alternative initiation codons and lineage-specific gene order conservation in echinoderms.</title>
        <authorList>
            <person name="Quek Z.B.R."/>
            <person name="Chang J.J.M."/>
            <person name="Ip Y.C.A."/>
            <person name="Chan Y.K.S."/>
            <person name="Huang D."/>
        </authorList>
    </citation>
    <scope>NUCLEOTIDE SEQUENCE</scope>
</reference>
<name>A0A7S8CUJ7_9ECHI</name>
<evidence type="ECO:0000256" key="1">
    <source>
        <dbReference type="ARBA" id="ARBA00004304"/>
    </source>
</evidence>
<dbReference type="EMBL" id="MT476593">
    <property type="protein sequence ID" value="QPC56399.1"/>
    <property type="molecule type" value="Genomic_DNA"/>
</dbReference>
<dbReference type="InterPro" id="IPR001421">
    <property type="entry name" value="ATP8_metazoa"/>
</dbReference>
<proteinExistence type="inferred from homology"/>
<dbReference type="CTD" id="4509"/>
<evidence type="ECO:0000256" key="8">
    <source>
        <dbReference type="ARBA" id="ARBA00023065"/>
    </source>
</evidence>
<geneLocation type="mitochondrion" evidence="13"/>
<organism evidence="13">
    <name type="scientific">Iconaster longimanus</name>
    <dbReference type="NCBI Taxonomy" id="2672156"/>
    <lineage>
        <taxon>Eukaryota</taxon>
        <taxon>Metazoa</taxon>
        <taxon>Echinodermata</taxon>
        <taxon>Eleutherozoa</taxon>
        <taxon>Asterozoa</taxon>
        <taxon>Asteroidea</taxon>
        <taxon>Valvatacea</taxon>
        <taxon>Valvatida</taxon>
        <taxon>Goniasteridae</taxon>
        <taxon>Iconaster</taxon>
    </lineage>
</organism>
<dbReference type="GO" id="GO:0015078">
    <property type="term" value="F:proton transmembrane transporter activity"/>
    <property type="evidence" value="ECO:0007669"/>
    <property type="project" value="InterPro"/>
</dbReference>
<dbReference type="GO" id="GO:0015986">
    <property type="term" value="P:proton motive force-driven ATP synthesis"/>
    <property type="evidence" value="ECO:0007669"/>
    <property type="project" value="InterPro"/>
</dbReference>
<comment type="subcellular location">
    <subcellularLocation>
        <location evidence="1 11">Mitochondrion membrane</location>
        <topology evidence="1 11">Single-pass membrane protein</topology>
    </subcellularLocation>
</comment>
<evidence type="ECO:0000256" key="3">
    <source>
        <dbReference type="ARBA" id="ARBA00022448"/>
    </source>
</evidence>
<protein>
    <recommendedName>
        <fullName evidence="11">ATP synthase complex subunit 8</fullName>
    </recommendedName>
</protein>
<keyword evidence="9 11" id="KW-0496">Mitochondrion</keyword>
<feature type="transmembrane region" description="Helical" evidence="12">
    <location>
        <begin position="6"/>
        <end position="28"/>
    </location>
</feature>
<keyword evidence="6 11" id="KW-0375">Hydrogen ion transport</keyword>
<evidence type="ECO:0000256" key="12">
    <source>
        <dbReference type="SAM" id="Phobius"/>
    </source>
</evidence>
<dbReference type="AlphaFoldDB" id="A0A7S8CUJ7"/>
<dbReference type="Pfam" id="PF00895">
    <property type="entry name" value="ATP-synt_8"/>
    <property type="match status" value="1"/>
</dbReference>
<accession>A0A7S8CUJ7</accession>
<dbReference type="GO" id="GO:0045259">
    <property type="term" value="C:proton-transporting ATP synthase complex"/>
    <property type="evidence" value="ECO:0007669"/>
    <property type="project" value="UniProtKB-KW"/>
</dbReference>
<keyword evidence="8 11" id="KW-0406">Ion transport</keyword>
<dbReference type="RefSeq" id="YP_010042766.1">
    <property type="nucleotide sequence ID" value="NC_054228.1"/>
</dbReference>
<evidence type="ECO:0000256" key="2">
    <source>
        <dbReference type="ARBA" id="ARBA00008892"/>
    </source>
</evidence>
<dbReference type="GO" id="GO:0031966">
    <property type="term" value="C:mitochondrial membrane"/>
    <property type="evidence" value="ECO:0007669"/>
    <property type="project" value="UniProtKB-SubCell"/>
</dbReference>
<keyword evidence="5 11" id="KW-0812">Transmembrane</keyword>
<evidence type="ECO:0000256" key="5">
    <source>
        <dbReference type="ARBA" id="ARBA00022692"/>
    </source>
</evidence>
<evidence type="ECO:0000256" key="10">
    <source>
        <dbReference type="ARBA" id="ARBA00023136"/>
    </source>
</evidence>
<gene>
    <name evidence="13" type="primary">ATP8</name>
</gene>
<sequence length="56" mass="6733">MPQLNLAWWLFNFLLSWVSITLIFTILVNKNLVNKNILFPQNPSNNPQNNHQWPWN</sequence>
<evidence type="ECO:0000256" key="11">
    <source>
        <dbReference type="RuleBase" id="RU003661"/>
    </source>
</evidence>
<dbReference type="GeneID" id="63650089"/>
<evidence type="ECO:0000256" key="9">
    <source>
        <dbReference type="ARBA" id="ARBA00023128"/>
    </source>
</evidence>
<evidence type="ECO:0000313" key="13">
    <source>
        <dbReference type="EMBL" id="QPC56399.1"/>
    </source>
</evidence>
<keyword evidence="3 11" id="KW-0813">Transport</keyword>
<evidence type="ECO:0000256" key="7">
    <source>
        <dbReference type="ARBA" id="ARBA00022989"/>
    </source>
</evidence>
<comment type="similarity">
    <text evidence="2 11">Belongs to the ATPase protein 8 family.</text>
</comment>
<evidence type="ECO:0000256" key="4">
    <source>
        <dbReference type="ARBA" id="ARBA00022547"/>
    </source>
</evidence>
<keyword evidence="7 12" id="KW-1133">Transmembrane helix</keyword>
<keyword evidence="10 12" id="KW-0472">Membrane</keyword>